<dbReference type="InterPro" id="IPR004447">
    <property type="entry name" value="Peptidase_S41A"/>
</dbReference>
<keyword evidence="3 5" id="KW-0378">Hydrolase</keyword>
<evidence type="ECO:0000313" key="8">
    <source>
        <dbReference type="EMBL" id="TKC04203.1"/>
    </source>
</evidence>
<feature type="transmembrane region" description="Helical" evidence="6">
    <location>
        <begin position="7"/>
        <end position="30"/>
    </location>
</feature>
<evidence type="ECO:0000256" key="2">
    <source>
        <dbReference type="ARBA" id="ARBA00022670"/>
    </source>
</evidence>
<dbReference type="GO" id="GO:0008236">
    <property type="term" value="F:serine-type peptidase activity"/>
    <property type="evidence" value="ECO:0007669"/>
    <property type="project" value="UniProtKB-KW"/>
</dbReference>
<dbReference type="PROSITE" id="PS50106">
    <property type="entry name" value="PDZ"/>
    <property type="match status" value="1"/>
</dbReference>
<evidence type="ECO:0000256" key="1">
    <source>
        <dbReference type="ARBA" id="ARBA00009179"/>
    </source>
</evidence>
<feature type="domain" description="PDZ" evidence="7">
    <location>
        <begin position="95"/>
        <end position="152"/>
    </location>
</feature>
<keyword evidence="6" id="KW-0472">Membrane</keyword>
<dbReference type="Proteomes" id="UP000307244">
    <property type="component" value="Unassembled WGS sequence"/>
</dbReference>
<proteinExistence type="inferred from homology"/>
<reference evidence="8 9" key="1">
    <citation type="submission" date="2019-04" db="EMBL/GenBank/DDBJ databases">
        <title>Pedobacter sp. RP-3-15 sp. nov., isolated from Arctic soil.</title>
        <authorList>
            <person name="Dahal R.H."/>
            <person name="Kim D.-U."/>
        </authorList>
    </citation>
    <scope>NUCLEOTIDE SEQUENCE [LARGE SCALE GENOMIC DNA]</scope>
    <source>
        <strain evidence="8 9">RP-3-15</strain>
    </source>
</reference>
<keyword evidence="4 5" id="KW-0720">Serine protease</keyword>
<evidence type="ECO:0000256" key="5">
    <source>
        <dbReference type="RuleBase" id="RU004404"/>
    </source>
</evidence>
<keyword evidence="6" id="KW-1133">Transmembrane helix</keyword>
<keyword evidence="2 5" id="KW-0645">Protease</keyword>
<dbReference type="GO" id="GO:0007165">
    <property type="term" value="P:signal transduction"/>
    <property type="evidence" value="ECO:0007669"/>
    <property type="project" value="TreeGrafter"/>
</dbReference>
<dbReference type="InterPro" id="IPR001478">
    <property type="entry name" value="PDZ"/>
</dbReference>
<dbReference type="GO" id="GO:0004175">
    <property type="term" value="F:endopeptidase activity"/>
    <property type="evidence" value="ECO:0007669"/>
    <property type="project" value="TreeGrafter"/>
</dbReference>
<dbReference type="InterPro" id="IPR036034">
    <property type="entry name" value="PDZ_sf"/>
</dbReference>
<organism evidence="8 9">
    <name type="scientific">Pedobacter frigoris</name>
    <dbReference type="NCBI Taxonomy" id="2571272"/>
    <lineage>
        <taxon>Bacteria</taxon>
        <taxon>Pseudomonadati</taxon>
        <taxon>Bacteroidota</taxon>
        <taxon>Sphingobacteriia</taxon>
        <taxon>Sphingobacteriales</taxon>
        <taxon>Sphingobacteriaceae</taxon>
        <taxon>Pedobacter</taxon>
    </lineage>
</organism>
<dbReference type="InterPro" id="IPR005151">
    <property type="entry name" value="Tail-specific_protease"/>
</dbReference>
<dbReference type="CDD" id="cd06782">
    <property type="entry name" value="cpPDZ_CPP-like"/>
    <property type="match status" value="1"/>
</dbReference>
<accession>A0A4U1CF43</accession>
<dbReference type="SUPFAM" id="SSF50156">
    <property type="entry name" value="PDZ domain-like"/>
    <property type="match status" value="1"/>
</dbReference>
<dbReference type="EMBL" id="SWBQ01000005">
    <property type="protein sequence ID" value="TKC04203.1"/>
    <property type="molecule type" value="Genomic_DNA"/>
</dbReference>
<name>A0A4U1CF43_9SPHI</name>
<dbReference type="GO" id="GO:0006508">
    <property type="term" value="P:proteolysis"/>
    <property type="evidence" value="ECO:0007669"/>
    <property type="project" value="UniProtKB-KW"/>
</dbReference>
<dbReference type="NCBIfam" id="TIGR00225">
    <property type="entry name" value="prc"/>
    <property type="match status" value="1"/>
</dbReference>
<evidence type="ECO:0000259" key="7">
    <source>
        <dbReference type="PROSITE" id="PS50106"/>
    </source>
</evidence>
<evidence type="ECO:0000256" key="3">
    <source>
        <dbReference type="ARBA" id="ARBA00022801"/>
    </source>
</evidence>
<keyword evidence="9" id="KW-1185">Reference proteome</keyword>
<gene>
    <name evidence="8" type="ORF">FA047_16510</name>
</gene>
<evidence type="ECO:0000256" key="4">
    <source>
        <dbReference type="ARBA" id="ARBA00022825"/>
    </source>
</evidence>
<evidence type="ECO:0000313" key="9">
    <source>
        <dbReference type="Proteomes" id="UP000307244"/>
    </source>
</evidence>
<comment type="caution">
    <text evidence="8">The sequence shown here is derived from an EMBL/GenBank/DDBJ whole genome shotgun (WGS) entry which is preliminary data.</text>
</comment>
<keyword evidence="6" id="KW-0812">Transmembrane</keyword>
<dbReference type="InterPro" id="IPR029045">
    <property type="entry name" value="ClpP/crotonase-like_dom_sf"/>
</dbReference>
<dbReference type="AlphaFoldDB" id="A0A4U1CF43"/>
<dbReference type="Gene3D" id="3.30.750.44">
    <property type="match status" value="1"/>
</dbReference>
<dbReference type="Pfam" id="PF03572">
    <property type="entry name" value="Peptidase_S41"/>
    <property type="match status" value="1"/>
</dbReference>
<protein>
    <submittedName>
        <fullName evidence="8">S41 family peptidase</fullName>
    </submittedName>
</protein>
<evidence type="ECO:0000256" key="6">
    <source>
        <dbReference type="SAM" id="Phobius"/>
    </source>
</evidence>
<dbReference type="OrthoDB" id="9812068at2"/>
<dbReference type="GO" id="GO:0030288">
    <property type="term" value="C:outer membrane-bounded periplasmic space"/>
    <property type="evidence" value="ECO:0007669"/>
    <property type="project" value="TreeGrafter"/>
</dbReference>
<dbReference type="CDD" id="cd07560">
    <property type="entry name" value="Peptidase_S41_CPP"/>
    <property type="match status" value="1"/>
</dbReference>
<sequence>MKNNTRINLLIALTYSVTLIGGMFLGYKFLKDQGYEFKKSVHLADNNAEKVDEIIHIINRNYVDDINADTLNHLPIDSLLHKLDPHSIYLPPAKANELTENLGGNFGGIGIEYYILKDTLLVTNVVKDGPAYLAGIKQGDKILKIDTVYVSGKSLPREQMMGKIKGRKGTPVKLTIMHPGNAQAVVFTVKRDRVKVSSIDASYMLNMDVGYIRISKFGAETDKDFVESVKNLKAAGMKKLVLDLRDNGGGYLTAATGLANQILQENKLIVYTQGKHEPRTDYIATGGGEFEDGKLAVLINENSASASEILAGAVQDLKRGIIIGRRSFGKGLVQEQFPFGDGSALNLTIARYYTPSGRSIQKSYKEGYRAYQNELERRFNDGELTSGKVVKKDSVKGRFLHGGIQPDIYVKLDTSGYNKFYNTLSSKRVLLDFVYDILASRYTGSFLEQNLTTFNVSDADFKDFLKYIQTQSIAIDARQLATAKPVILNDMKVLLCKYHLGDAGYYKALNLSDAVVKQAINSLQ</sequence>
<dbReference type="RefSeq" id="WP_136837196.1">
    <property type="nucleotide sequence ID" value="NZ_SWBQ01000005.1"/>
</dbReference>
<dbReference type="PANTHER" id="PTHR32060:SF30">
    <property type="entry name" value="CARBOXY-TERMINAL PROCESSING PROTEASE CTPA"/>
    <property type="match status" value="1"/>
</dbReference>
<dbReference type="SUPFAM" id="SSF52096">
    <property type="entry name" value="ClpP/crotonase"/>
    <property type="match status" value="1"/>
</dbReference>
<comment type="similarity">
    <text evidence="1 5">Belongs to the peptidase S41A family.</text>
</comment>
<dbReference type="SMART" id="SM00228">
    <property type="entry name" value="PDZ"/>
    <property type="match status" value="1"/>
</dbReference>
<dbReference type="Gene3D" id="2.30.42.10">
    <property type="match status" value="1"/>
</dbReference>
<dbReference type="Pfam" id="PF13180">
    <property type="entry name" value="PDZ_2"/>
    <property type="match status" value="1"/>
</dbReference>
<dbReference type="Gene3D" id="3.90.226.10">
    <property type="entry name" value="2-enoyl-CoA Hydratase, Chain A, domain 1"/>
    <property type="match status" value="1"/>
</dbReference>
<dbReference type="PANTHER" id="PTHR32060">
    <property type="entry name" value="TAIL-SPECIFIC PROTEASE"/>
    <property type="match status" value="1"/>
</dbReference>
<dbReference type="SMART" id="SM00245">
    <property type="entry name" value="TSPc"/>
    <property type="match status" value="1"/>
</dbReference>